<dbReference type="SMART" id="SM00382">
    <property type="entry name" value="AAA"/>
    <property type="match status" value="2"/>
</dbReference>
<accession>A0A0W1B4P5</accession>
<dbReference type="RefSeq" id="WP_060621633.1">
    <property type="nucleotide sequence ID" value="NZ_LCZJ02000012.1"/>
</dbReference>
<dbReference type="InterPro" id="IPR003439">
    <property type="entry name" value="ABC_transporter-like_ATP-bd"/>
</dbReference>
<feature type="coiled-coil region" evidence="3">
    <location>
        <begin position="248"/>
        <end position="275"/>
    </location>
</feature>
<feature type="coiled-coil region" evidence="3">
    <location>
        <begin position="561"/>
        <end position="610"/>
    </location>
</feature>
<dbReference type="PANTHER" id="PTHR42855:SF2">
    <property type="entry name" value="DRUG RESISTANCE ABC TRANSPORTER,ATP-BINDING PROTEIN"/>
    <property type="match status" value="1"/>
</dbReference>
<dbReference type="SUPFAM" id="SSF52540">
    <property type="entry name" value="P-loop containing nucleoside triphosphate hydrolases"/>
    <property type="match status" value="2"/>
</dbReference>
<protein>
    <submittedName>
        <fullName evidence="5">ABC transporter ATP-binding protein</fullName>
    </submittedName>
</protein>
<dbReference type="FunFam" id="3.40.50.300:FF:000011">
    <property type="entry name" value="Putative ABC transporter ATP-binding component"/>
    <property type="match status" value="1"/>
</dbReference>
<keyword evidence="6" id="KW-1185">Reference proteome</keyword>
<evidence type="ECO:0000256" key="2">
    <source>
        <dbReference type="ARBA" id="ARBA00022840"/>
    </source>
</evidence>
<evidence type="ECO:0000256" key="3">
    <source>
        <dbReference type="SAM" id="Coils"/>
    </source>
</evidence>
<dbReference type="EMBL" id="LCZJ02000012">
    <property type="protein sequence ID" value="KTD88507.1"/>
    <property type="molecule type" value="Genomic_DNA"/>
</dbReference>
<dbReference type="CDD" id="cd03221">
    <property type="entry name" value="ABCF_EF-3"/>
    <property type="match status" value="2"/>
</dbReference>
<dbReference type="InterPro" id="IPR032781">
    <property type="entry name" value="ABC_tran_Xtn"/>
</dbReference>
<evidence type="ECO:0000259" key="4">
    <source>
        <dbReference type="PROSITE" id="PS50893"/>
    </source>
</evidence>
<dbReference type="Pfam" id="PF00005">
    <property type="entry name" value="ABC_tran"/>
    <property type="match status" value="2"/>
</dbReference>
<evidence type="ECO:0000313" key="6">
    <source>
        <dbReference type="Proteomes" id="UP000054709"/>
    </source>
</evidence>
<organism evidence="5 6">
    <name type="scientific">Paenibacillus etheri</name>
    <dbReference type="NCBI Taxonomy" id="1306852"/>
    <lineage>
        <taxon>Bacteria</taxon>
        <taxon>Bacillati</taxon>
        <taxon>Bacillota</taxon>
        <taxon>Bacilli</taxon>
        <taxon>Bacillales</taxon>
        <taxon>Paenibacillaceae</taxon>
        <taxon>Paenibacillus</taxon>
    </lineage>
</organism>
<dbReference type="GO" id="GO:0016887">
    <property type="term" value="F:ATP hydrolysis activity"/>
    <property type="evidence" value="ECO:0007669"/>
    <property type="project" value="InterPro"/>
</dbReference>
<dbReference type="PROSITE" id="PS50893">
    <property type="entry name" value="ABC_TRANSPORTER_2"/>
    <property type="match status" value="2"/>
</dbReference>
<dbReference type="GO" id="GO:0005524">
    <property type="term" value="F:ATP binding"/>
    <property type="evidence" value="ECO:0007669"/>
    <property type="project" value="UniProtKB-KW"/>
</dbReference>
<sequence length="616" mass="70644">MTLIKAKNLRKEWNGNLLFEKVSFEIAEGERVLLFGRNGIGKTTLLKGLIGRLTFEEGSIYHGLPREEWGVLDQQLEVSEEVTALDYVLTGSVELPRLKRQLESLSQRLQEQNEESEAGLAEYAEVYEQYLQLNGYDWEAKAEKCLKQLKLERSVWNLPYPSLSGGQKTRVQLAALLAQQPKLLILDEPTNHLDGETMEWLEHWVYTYPGTVLYVSHDRTFIDRTATALLELSPEGCRRYSGGYTHYREQKAVEARTLEGQYKKQEQEKEKILESIRRYSEWFQQAHRAAGQHDFLRAKAKKNVSRLHAKEAALERLNKNRVELPRETSKLKMKLESEAFMADALLSLREIDFAYEGFAPVLKDFSLSLNRGDRLAILGPNGVGKSTLLKLIAGIYKPTQGEMRLHPRTKIGYFAQELDNLEVSSTILDSLLELPGMTQTEARTILGCFLFSREDVFKRIGDLSLGEKCRVAFLKLYFGKANLLVLDEPTNYLDIDTRERVEEALMVYPGGLVMVSHDRYLHAKVANRLVILGPTQTPKFFQGSYDEYISKDRSRVLTRKEQALEDDLVLLQLRLNQLIQSGSRDTEEENEALMVEIVNLRSQIQEMEDKEEATHS</sequence>
<comment type="caution">
    <text evidence="5">The sequence shown here is derived from an EMBL/GenBank/DDBJ whole genome shotgun (WGS) entry which is preliminary data.</text>
</comment>
<feature type="domain" description="ABC transporter" evidence="4">
    <location>
        <begin position="346"/>
        <end position="561"/>
    </location>
</feature>
<dbReference type="PROSITE" id="PS00211">
    <property type="entry name" value="ABC_TRANSPORTER_1"/>
    <property type="match status" value="1"/>
</dbReference>
<gene>
    <name evidence="5" type="ORF">UQ64_04080</name>
</gene>
<dbReference type="InterPro" id="IPR027417">
    <property type="entry name" value="P-loop_NTPase"/>
</dbReference>
<reference evidence="5 6" key="1">
    <citation type="journal article" date="2015" name="Int. Biodeterior. Biodegradation">
        <title>Physiological and genetic screening methods for the isolation of methyl tert-butyl ether-degrading bacteria for bioremediation purposes.</title>
        <authorList>
            <person name="Guisado I.M."/>
            <person name="Purswani J."/>
            <person name="Gonzalez Lopez J."/>
            <person name="Pozo C."/>
        </authorList>
    </citation>
    <scope>NUCLEOTIDE SEQUENCE [LARGE SCALE GENOMIC DNA]</scope>
    <source>
        <strain evidence="5 6">SH7</strain>
    </source>
</reference>
<dbReference type="Pfam" id="PF12848">
    <property type="entry name" value="ABC_tran_Xtn"/>
    <property type="match status" value="1"/>
</dbReference>
<dbReference type="InterPro" id="IPR017871">
    <property type="entry name" value="ABC_transporter-like_CS"/>
</dbReference>
<dbReference type="AlphaFoldDB" id="A0A0W1B4P5"/>
<dbReference type="Proteomes" id="UP000054709">
    <property type="component" value="Unassembled WGS sequence"/>
</dbReference>
<dbReference type="PANTHER" id="PTHR42855">
    <property type="entry name" value="ABC TRANSPORTER ATP-BINDING SUBUNIT"/>
    <property type="match status" value="1"/>
</dbReference>
<dbReference type="OrthoDB" id="9762369at2"/>
<dbReference type="NCBIfam" id="NF000355">
    <property type="entry name" value="ribo_prot_ABC_F"/>
    <property type="match status" value="1"/>
</dbReference>
<name>A0A0W1B4P5_9BACL</name>
<dbReference type="Gene3D" id="3.40.50.300">
    <property type="entry name" value="P-loop containing nucleotide triphosphate hydrolases"/>
    <property type="match status" value="2"/>
</dbReference>
<dbReference type="InterPro" id="IPR003593">
    <property type="entry name" value="AAA+_ATPase"/>
</dbReference>
<feature type="coiled-coil region" evidence="3">
    <location>
        <begin position="95"/>
        <end position="126"/>
    </location>
</feature>
<feature type="domain" description="ABC transporter" evidence="4">
    <location>
        <begin position="4"/>
        <end position="259"/>
    </location>
</feature>
<evidence type="ECO:0000256" key="1">
    <source>
        <dbReference type="ARBA" id="ARBA00022741"/>
    </source>
</evidence>
<evidence type="ECO:0000313" key="5">
    <source>
        <dbReference type="EMBL" id="KTD88507.1"/>
    </source>
</evidence>
<keyword evidence="1" id="KW-0547">Nucleotide-binding</keyword>
<dbReference type="InterPro" id="IPR051309">
    <property type="entry name" value="ABCF_ATPase"/>
</dbReference>
<keyword evidence="2 5" id="KW-0067">ATP-binding</keyword>
<keyword evidence="3" id="KW-0175">Coiled coil</keyword>
<proteinExistence type="predicted"/>